<dbReference type="Proteomes" id="UP000288012">
    <property type="component" value="Unassembled WGS sequence"/>
</dbReference>
<dbReference type="RefSeq" id="WP_126954660.1">
    <property type="nucleotide sequence ID" value="NZ_RZGR01000015.1"/>
</dbReference>
<organism evidence="2 3">
    <name type="scientific">Legionella septentrionalis</name>
    <dbReference type="NCBI Taxonomy" id="2498109"/>
    <lineage>
        <taxon>Bacteria</taxon>
        <taxon>Pseudomonadati</taxon>
        <taxon>Pseudomonadota</taxon>
        <taxon>Gammaproteobacteria</taxon>
        <taxon>Legionellales</taxon>
        <taxon>Legionellaceae</taxon>
        <taxon>Legionella</taxon>
    </lineage>
</organism>
<name>A0A433JJB9_9GAMM</name>
<proteinExistence type="inferred from homology"/>
<dbReference type="AlphaFoldDB" id="A0A433JJB9"/>
<dbReference type="InterPro" id="IPR003793">
    <property type="entry name" value="UPF0166"/>
</dbReference>
<dbReference type="InterPro" id="IPR015867">
    <property type="entry name" value="N-reg_PII/ATP_PRibTrfase_C"/>
</dbReference>
<protein>
    <submittedName>
        <fullName evidence="2">DUF190 domain-containing protein</fullName>
    </submittedName>
</protein>
<comment type="caution">
    <text evidence="2">The sequence shown here is derived from an EMBL/GenBank/DDBJ whole genome shotgun (WGS) entry which is preliminary data.</text>
</comment>
<dbReference type="OrthoDB" id="5295185at2"/>
<comment type="similarity">
    <text evidence="1">Belongs to the UPF0166 family.</text>
</comment>
<reference evidence="2 3" key="1">
    <citation type="submission" date="2018-12" db="EMBL/GenBank/DDBJ databases">
        <title>Legionella sp,whole genome shotgun sequence.</title>
        <authorList>
            <person name="Wu H."/>
        </authorList>
    </citation>
    <scope>NUCLEOTIDE SEQUENCE [LARGE SCALE GENOMIC DNA]</scope>
    <source>
        <strain evidence="3">km714</strain>
    </source>
</reference>
<evidence type="ECO:0000313" key="3">
    <source>
        <dbReference type="Proteomes" id="UP000288012"/>
    </source>
</evidence>
<accession>A0A433JJB9</accession>
<gene>
    <name evidence="2" type="ORF">EKM59_06370</name>
</gene>
<dbReference type="SUPFAM" id="SSF54913">
    <property type="entry name" value="GlnB-like"/>
    <property type="match status" value="1"/>
</dbReference>
<dbReference type="PANTHER" id="PTHR35983">
    <property type="entry name" value="UPF0166 PROTEIN TM_0021"/>
    <property type="match status" value="1"/>
</dbReference>
<dbReference type="InterPro" id="IPR011322">
    <property type="entry name" value="N-reg_PII-like_a/b"/>
</dbReference>
<evidence type="ECO:0000313" key="2">
    <source>
        <dbReference type="EMBL" id="RUQ88068.1"/>
    </source>
</evidence>
<dbReference type="Gene3D" id="3.30.70.120">
    <property type="match status" value="1"/>
</dbReference>
<sequence length="96" mass="11089">MEVKIARIYLSEDSPLLNEIFTYLHEQHIKGATLFRGVKGFGSSGKTREARFLDLHMDLPMVIEFFDEPSRINAVLNYFQEKIGSGRILQWLAEVD</sequence>
<dbReference type="EMBL" id="RZGR01000015">
    <property type="protein sequence ID" value="RUQ88068.1"/>
    <property type="molecule type" value="Genomic_DNA"/>
</dbReference>
<dbReference type="PANTHER" id="PTHR35983:SF1">
    <property type="entry name" value="UPF0166 PROTEIN TM_0021"/>
    <property type="match status" value="1"/>
</dbReference>
<evidence type="ECO:0000256" key="1">
    <source>
        <dbReference type="ARBA" id="ARBA00010554"/>
    </source>
</evidence>
<dbReference type="Pfam" id="PF02641">
    <property type="entry name" value="DUF190"/>
    <property type="match status" value="1"/>
</dbReference>
<keyword evidence="3" id="KW-1185">Reference proteome</keyword>